<keyword evidence="2" id="KW-0238">DNA-binding</keyword>
<dbReference type="GO" id="GO:0003677">
    <property type="term" value="F:DNA binding"/>
    <property type="evidence" value="ECO:0007669"/>
    <property type="project" value="UniProtKB-KW"/>
</dbReference>
<dbReference type="InterPro" id="IPR001845">
    <property type="entry name" value="HTH_ArsR_DNA-bd_dom"/>
</dbReference>
<dbReference type="InterPro" id="IPR036390">
    <property type="entry name" value="WH_DNA-bd_sf"/>
</dbReference>
<dbReference type="STRING" id="1423715.FD25_GL002299"/>
<dbReference type="OrthoDB" id="9798835at2"/>
<comment type="caution">
    <text evidence="5">The sequence shown here is derived from an EMBL/GenBank/DDBJ whole genome shotgun (WGS) entry which is preliminary data.</text>
</comment>
<evidence type="ECO:0000259" key="4">
    <source>
        <dbReference type="PROSITE" id="PS50987"/>
    </source>
</evidence>
<evidence type="ECO:0000256" key="1">
    <source>
        <dbReference type="ARBA" id="ARBA00023015"/>
    </source>
</evidence>
<dbReference type="PANTHER" id="PTHR33154">
    <property type="entry name" value="TRANSCRIPTIONAL REGULATOR, ARSR FAMILY"/>
    <property type="match status" value="1"/>
</dbReference>
<evidence type="ECO:0000256" key="3">
    <source>
        <dbReference type="ARBA" id="ARBA00023163"/>
    </source>
</evidence>
<keyword evidence="6" id="KW-1185">Reference proteome</keyword>
<dbReference type="NCBIfam" id="NF033788">
    <property type="entry name" value="HTH_metalloreg"/>
    <property type="match status" value="1"/>
</dbReference>
<evidence type="ECO:0000313" key="5">
    <source>
        <dbReference type="EMBL" id="KRK95843.1"/>
    </source>
</evidence>
<proteinExistence type="predicted"/>
<dbReference type="EMBL" id="AZDV01000005">
    <property type="protein sequence ID" value="KRK95843.1"/>
    <property type="molecule type" value="Genomic_DNA"/>
</dbReference>
<dbReference type="Proteomes" id="UP000051955">
    <property type="component" value="Unassembled WGS sequence"/>
</dbReference>
<dbReference type="PANTHER" id="PTHR33154:SF33">
    <property type="entry name" value="TRANSCRIPTIONAL REPRESSOR SDPR"/>
    <property type="match status" value="1"/>
</dbReference>
<feature type="domain" description="HTH arsR-type" evidence="4">
    <location>
        <begin position="6"/>
        <end position="102"/>
    </location>
</feature>
<dbReference type="CDD" id="cd00090">
    <property type="entry name" value="HTH_ARSR"/>
    <property type="match status" value="1"/>
</dbReference>
<dbReference type="Gene3D" id="1.10.10.10">
    <property type="entry name" value="Winged helix-like DNA-binding domain superfamily/Winged helix DNA-binding domain"/>
    <property type="match status" value="1"/>
</dbReference>
<dbReference type="Pfam" id="PF12840">
    <property type="entry name" value="HTH_20"/>
    <property type="match status" value="1"/>
</dbReference>
<dbReference type="AlphaFoldDB" id="A0A0R1LQD9"/>
<accession>A0A0R1LQD9</accession>
<protein>
    <recommendedName>
        <fullName evidence="4">HTH arsR-type domain-containing protein</fullName>
    </recommendedName>
</protein>
<dbReference type="SUPFAM" id="SSF46785">
    <property type="entry name" value="Winged helix' DNA-binding domain"/>
    <property type="match status" value="1"/>
</dbReference>
<reference evidence="5 6" key="1">
    <citation type="journal article" date="2015" name="Genome Announc.">
        <title>Expanding the biotechnology potential of lactobacilli through comparative genomics of 213 strains and associated genera.</title>
        <authorList>
            <person name="Sun Z."/>
            <person name="Harris H.M."/>
            <person name="McCann A."/>
            <person name="Guo C."/>
            <person name="Argimon S."/>
            <person name="Zhang W."/>
            <person name="Yang X."/>
            <person name="Jeffery I.B."/>
            <person name="Cooney J.C."/>
            <person name="Kagawa T.F."/>
            <person name="Liu W."/>
            <person name="Song Y."/>
            <person name="Salvetti E."/>
            <person name="Wrobel A."/>
            <person name="Rasinkangas P."/>
            <person name="Parkhill J."/>
            <person name="Rea M.C."/>
            <person name="O'Sullivan O."/>
            <person name="Ritari J."/>
            <person name="Douillard F.P."/>
            <person name="Paul Ross R."/>
            <person name="Yang R."/>
            <person name="Briner A.E."/>
            <person name="Felis G.E."/>
            <person name="de Vos W.M."/>
            <person name="Barrangou R."/>
            <person name="Klaenhammer T.R."/>
            <person name="Caufield P.W."/>
            <person name="Cui Y."/>
            <person name="Zhang H."/>
            <person name="O'Toole P.W."/>
        </authorList>
    </citation>
    <scope>NUCLEOTIDE SEQUENCE [LARGE SCALE GENOMIC DNA]</scope>
    <source>
        <strain evidence="5 6">DSM 19394</strain>
    </source>
</reference>
<dbReference type="PRINTS" id="PR00778">
    <property type="entry name" value="HTHARSR"/>
</dbReference>
<organism evidence="5 6">
    <name type="scientific">Levilactobacillus acidifarinae DSM 19394 = JCM 15949</name>
    <dbReference type="NCBI Taxonomy" id="1423715"/>
    <lineage>
        <taxon>Bacteria</taxon>
        <taxon>Bacillati</taxon>
        <taxon>Bacillota</taxon>
        <taxon>Bacilli</taxon>
        <taxon>Lactobacillales</taxon>
        <taxon>Lactobacillaceae</taxon>
        <taxon>Levilactobacillus</taxon>
    </lineage>
</organism>
<name>A0A0R1LQD9_9LACO</name>
<dbReference type="InterPro" id="IPR011991">
    <property type="entry name" value="ArsR-like_HTH"/>
</dbReference>
<dbReference type="SMART" id="SM00418">
    <property type="entry name" value="HTH_ARSR"/>
    <property type="match status" value="1"/>
</dbReference>
<sequence>MTPRERTTAAFQATTPLFSVLADTYRQQLLLELGAHPEGRNVTDLTTKMTLSRPAVSHHLQLLKQAGLVTVKRQGTQNFYVLTLDESITQIRALLDLLETNCLKGDH</sequence>
<dbReference type="GO" id="GO:0003700">
    <property type="term" value="F:DNA-binding transcription factor activity"/>
    <property type="evidence" value="ECO:0007669"/>
    <property type="project" value="InterPro"/>
</dbReference>
<keyword evidence="1" id="KW-0805">Transcription regulation</keyword>
<dbReference type="InterPro" id="IPR036388">
    <property type="entry name" value="WH-like_DNA-bd_sf"/>
</dbReference>
<gene>
    <name evidence="5" type="ORF">FD25_GL002299</name>
</gene>
<evidence type="ECO:0000256" key="2">
    <source>
        <dbReference type="ARBA" id="ARBA00023125"/>
    </source>
</evidence>
<dbReference type="PATRIC" id="fig|1423715.3.peg.2374"/>
<evidence type="ECO:0000313" key="6">
    <source>
        <dbReference type="Proteomes" id="UP000051955"/>
    </source>
</evidence>
<dbReference type="PROSITE" id="PS50987">
    <property type="entry name" value="HTH_ARSR_2"/>
    <property type="match status" value="1"/>
</dbReference>
<dbReference type="RefSeq" id="WP_057801023.1">
    <property type="nucleotide sequence ID" value="NZ_AZDV01000005.1"/>
</dbReference>
<keyword evidence="3" id="KW-0804">Transcription</keyword>
<dbReference type="InterPro" id="IPR051081">
    <property type="entry name" value="HTH_MetalResp_TranReg"/>
</dbReference>